<feature type="region of interest" description="Disordered" evidence="2">
    <location>
        <begin position="315"/>
        <end position="354"/>
    </location>
</feature>
<dbReference type="KEGG" id="acp:A2cp1_4488"/>
<proteinExistence type="predicted"/>
<dbReference type="SUPFAM" id="SSF109998">
    <property type="entry name" value="Triger factor/SurA peptide-binding domain-like"/>
    <property type="match status" value="1"/>
</dbReference>
<dbReference type="RefSeq" id="WP_015935483.1">
    <property type="nucleotide sequence ID" value="NC_011891.1"/>
</dbReference>
<protein>
    <submittedName>
        <fullName evidence="5">PpiC-type peptidyl-prolyl cis-trans isomerase</fullName>
    </submittedName>
</protein>
<evidence type="ECO:0000256" key="2">
    <source>
        <dbReference type="SAM" id="MobiDB-lite"/>
    </source>
</evidence>
<organism evidence="5 6">
    <name type="scientific">Anaeromyxobacter dehalogenans (strain ATCC BAA-258 / DSM 21875 / 2CP-1)</name>
    <dbReference type="NCBI Taxonomy" id="455488"/>
    <lineage>
        <taxon>Bacteria</taxon>
        <taxon>Pseudomonadati</taxon>
        <taxon>Myxococcota</taxon>
        <taxon>Myxococcia</taxon>
        <taxon>Myxococcales</taxon>
        <taxon>Cystobacterineae</taxon>
        <taxon>Anaeromyxobacteraceae</taxon>
        <taxon>Anaeromyxobacter</taxon>
    </lineage>
</organism>
<dbReference type="AlphaFoldDB" id="B8JCT5"/>
<dbReference type="InterPro" id="IPR000297">
    <property type="entry name" value="PPIase_PpiC"/>
</dbReference>
<dbReference type="InterPro" id="IPR046357">
    <property type="entry name" value="PPIase_dom_sf"/>
</dbReference>
<accession>B8JCT5</accession>
<keyword evidence="3" id="KW-0732">Signal</keyword>
<reference evidence="5" key="1">
    <citation type="submission" date="2009-01" db="EMBL/GenBank/DDBJ databases">
        <title>Complete sequence of Anaeromyxobacter dehalogenans 2CP-1.</title>
        <authorList>
            <consortium name="US DOE Joint Genome Institute"/>
            <person name="Lucas S."/>
            <person name="Copeland A."/>
            <person name="Lapidus A."/>
            <person name="Glavina del Rio T."/>
            <person name="Dalin E."/>
            <person name="Tice H."/>
            <person name="Bruce D."/>
            <person name="Goodwin L."/>
            <person name="Pitluck S."/>
            <person name="Saunders E."/>
            <person name="Brettin T."/>
            <person name="Detter J.C."/>
            <person name="Han C."/>
            <person name="Larimer F."/>
            <person name="Land M."/>
            <person name="Hauser L."/>
            <person name="Kyrpides N."/>
            <person name="Ovchinnikova G."/>
            <person name="Beliaev A.S."/>
            <person name="Richardson P."/>
        </authorList>
    </citation>
    <scope>NUCLEOTIDE SEQUENCE</scope>
    <source>
        <strain evidence="5">2CP-1</strain>
    </source>
</reference>
<keyword evidence="6" id="KW-1185">Reference proteome</keyword>
<sequence>MLRRIVLLGLVALAATACQPGSKDSKKSGPAVATGNGFTITAGELKARLDEQSPFIRARYSTLERKKEFLDNLIRFEVLAREAERQGLANDPDVQLTLKKVMVQKLVQKNFQDANGAAAEALPEADLQKYYDEHKAEYYRPRRVRLAAIVWNAPAGSPERAAKVALAKKALAKLKAEEKKNTLAFAQLVNEFSEDAVSKATAGDLGFKSREDLEKAYSKEFADVTFNLQPGATSGVLETANAVYLVKGTGEQDELNRTFEQVKAQIQTKLYREKKTKEFDGWLKKLRDDAKVSIDEKALEAVEVSAAAPAGMGGMPGMPGMPGGHGPMGAGPRPMGAPAPAPAAAPAPAPAPAK</sequence>
<evidence type="ECO:0000259" key="4">
    <source>
        <dbReference type="PROSITE" id="PS50198"/>
    </source>
</evidence>
<feature type="chain" id="PRO_5007911062" evidence="3">
    <location>
        <begin position="18"/>
        <end position="354"/>
    </location>
</feature>
<keyword evidence="1" id="KW-0697">Rotamase</keyword>
<dbReference type="SUPFAM" id="SSF54534">
    <property type="entry name" value="FKBP-like"/>
    <property type="match status" value="1"/>
</dbReference>
<dbReference type="InterPro" id="IPR050245">
    <property type="entry name" value="PrsA_foldase"/>
</dbReference>
<dbReference type="PANTHER" id="PTHR47245">
    <property type="entry name" value="PEPTIDYLPROLYL ISOMERASE"/>
    <property type="match status" value="1"/>
</dbReference>
<dbReference type="HOGENOM" id="CLU_034646_5_3_7"/>
<feature type="compositionally biased region" description="Gly residues" evidence="2">
    <location>
        <begin position="315"/>
        <end position="329"/>
    </location>
</feature>
<gene>
    <name evidence="5" type="ordered locus">A2cp1_4488</name>
</gene>
<dbReference type="GO" id="GO:0003755">
    <property type="term" value="F:peptidyl-prolyl cis-trans isomerase activity"/>
    <property type="evidence" value="ECO:0007669"/>
    <property type="project" value="UniProtKB-KW"/>
</dbReference>
<dbReference type="PROSITE" id="PS51257">
    <property type="entry name" value="PROKAR_LIPOPROTEIN"/>
    <property type="match status" value="1"/>
</dbReference>
<evidence type="ECO:0000313" key="6">
    <source>
        <dbReference type="Proteomes" id="UP000007089"/>
    </source>
</evidence>
<dbReference type="PROSITE" id="PS50198">
    <property type="entry name" value="PPIC_PPIASE_2"/>
    <property type="match status" value="1"/>
</dbReference>
<dbReference type="InterPro" id="IPR027304">
    <property type="entry name" value="Trigger_fact/SurA_dom_sf"/>
</dbReference>
<dbReference type="Gene3D" id="1.10.4030.10">
    <property type="entry name" value="Porin chaperone SurA, peptide-binding domain"/>
    <property type="match status" value="1"/>
</dbReference>
<dbReference type="Pfam" id="PF13145">
    <property type="entry name" value="Rotamase_2"/>
    <property type="match status" value="1"/>
</dbReference>
<feature type="domain" description="PpiC" evidence="4">
    <location>
        <begin position="141"/>
        <end position="250"/>
    </location>
</feature>
<feature type="signal peptide" evidence="3">
    <location>
        <begin position="1"/>
        <end position="17"/>
    </location>
</feature>
<evidence type="ECO:0000256" key="3">
    <source>
        <dbReference type="SAM" id="SignalP"/>
    </source>
</evidence>
<dbReference type="EMBL" id="CP001359">
    <property type="protein sequence ID" value="ACL67805.1"/>
    <property type="molecule type" value="Genomic_DNA"/>
</dbReference>
<keyword evidence="1 5" id="KW-0413">Isomerase</keyword>
<dbReference type="PANTHER" id="PTHR47245:SF2">
    <property type="entry name" value="PEPTIDYL-PROLYL CIS-TRANS ISOMERASE HP_0175-RELATED"/>
    <property type="match status" value="1"/>
</dbReference>
<evidence type="ECO:0000313" key="5">
    <source>
        <dbReference type="EMBL" id="ACL67805.1"/>
    </source>
</evidence>
<evidence type="ECO:0000256" key="1">
    <source>
        <dbReference type="PROSITE-ProRule" id="PRU00278"/>
    </source>
</evidence>
<dbReference type="Gene3D" id="3.10.50.40">
    <property type="match status" value="1"/>
</dbReference>
<name>B8JCT5_ANAD2</name>
<feature type="compositionally biased region" description="Pro residues" evidence="2">
    <location>
        <begin position="335"/>
        <end position="354"/>
    </location>
</feature>
<dbReference type="Proteomes" id="UP000007089">
    <property type="component" value="Chromosome"/>
</dbReference>